<keyword evidence="10" id="KW-0378">Hydrolase</keyword>
<dbReference type="Gene3D" id="3.40.50.300">
    <property type="entry name" value="P-loop containing nucleotide triphosphate hydrolases"/>
    <property type="match status" value="2"/>
</dbReference>
<dbReference type="PROSITE" id="PS50893">
    <property type="entry name" value="ABC_TRANSPORTER_2"/>
    <property type="match status" value="2"/>
</dbReference>
<feature type="non-terminal residue" evidence="10">
    <location>
        <position position="1270"/>
    </location>
</feature>
<dbReference type="Pfam" id="PF19055">
    <property type="entry name" value="ABC2_membrane_7"/>
    <property type="match status" value="1"/>
</dbReference>
<evidence type="ECO:0000256" key="6">
    <source>
        <dbReference type="ARBA" id="ARBA00022989"/>
    </source>
</evidence>
<dbReference type="PANTHER" id="PTHR48041:SF119">
    <property type="entry name" value="ROA1P"/>
    <property type="match status" value="1"/>
</dbReference>
<dbReference type="STRING" id="329046.A0A1Y2CZX9"/>
<feature type="transmembrane region" description="Helical" evidence="8">
    <location>
        <begin position="372"/>
        <end position="393"/>
    </location>
</feature>
<evidence type="ECO:0000256" key="3">
    <source>
        <dbReference type="ARBA" id="ARBA00022692"/>
    </source>
</evidence>
<keyword evidence="2" id="KW-0813">Transport</keyword>
<dbReference type="SUPFAM" id="SSF52540">
    <property type="entry name" value="P-loop containing nucleoside triphosphate hydrolases"/>
    <property type="match status" value="2"/>
</dbReference>
<dbReference type="InterPro" id="IPR013525">
    <property type="entry name" value="ABC2_TM"/>
</dbReference>
<protein>
    <submittedName>
        <fullName evidence="10">p-loop containing nucleoside triphosphate hydrolase protein</fullName>
    </submittedName>
</protein>
<feature type="transmembrane region" description="Helical" evidence="8">
    <location>
        <begin position="487"/>
        <end position="508"/>
    </location>
</feature>
<dbReference type="GO" id="GO:0016887">
    <property type="term" value="F:ATP hydrolysis activity"/>
    <property type="evidence" value="ECO:0007669"/>
    <property type="project" value="InterPro"/>
</dbReference>
<feature type="domain" description="ABC transporter" evidence="9">
    <location>
        <begin position="681"/>
        <end position="930"/>
    </location>
</feature>
<gene>
    <name evidence="10" type="ORF">BCR33DRAFT_675406</name>
</gene>
<feature type="transmembrane region" description="Helical" evidence="8">
    <location>
        <begin position="1248"/>
        <end position="1269"/>
    </location>
</feature>
<evidence type="ECO:0000313" key="10">
    <source>
        <dbReference type="EMBL" id="ORY52436.1"/>
    </source>
</evidence>
<keyword evidence="3 8" id="KW-0812">Transmembrane</keyword>
<evidence type="ECO:0000313" key="11">
    <source>
        <dbReference type="Proteomes" id="UP000193642"/>
    </source>
</evidence>
<feature type="transmembrane region" description="Helical" evidence="8">
    <location>
        <begin position="447"/>
        <end position="475"/>
    </location>
</feature>
<feature type="transmembrane region" description="Helical" evidence="8">
    <location>
        <begin position="1101"/>
        <end position="1123"/>
    </location>
</feature>
<feature type="transmembrane region" description="Helical" evidence="8">
    <location>
        <begin position="1135"/>
        <end position="1159"/>
    </location>
</feature>
<evidence type="ECO:0000256" key="5">
    <source>
        <dbReference type="ARBA" id="ARBA00022840"/>
    </source>
</evidence>
<dbReference type="PROSITE" id="PS00211">
    <property type="entry name" value="ABC_TRANSPORTER_1"/>
    <property type="match status" value="2"/>
</dbReference>
<keyword evidence="4" id="KW-0547">Nucleotide-binding</keyword>
<dbReference type="GO" id="GO:0140359">
    <property type="term" value="F:ABC-type transporter activity"/>
    <property type="evidence" value="ECO:0007669"/>
    <property type="project" value="InterPro"/>
</dbReference>
<reference evidence="10 11" key="1">
    <citation type="submission" date="2016-07" db="EMBL/GenBank/DDBJ databases">
        <title>Pervasive Adenine N6-methylation of Active Genes in Fungi.</title>
        <authorList>
            <consortium name="DOE Joint Genome Institute"/>
            <person name="Mondo S.J."/>
            <person name="Dannebaum R.O."/>
            <person name="Kuo R.C."/>
            <person name="Labutti K."/>
            <person name="Haridas S."/>
            <person name="Kuo A."/>
            <person name="Salamov A."/>
            <person name="Ahrendt S.R."/>
            <person name="Lipzen A."/>
            <person name="Sullivan W."/>
            <person name="Andreopoulos W.B."/>
            <person name="Clum A."/>
            <person name="Lindquist E."/>
            <person name="Daum C."/>
            <person name="Ramamoorthy G.K."/>
            <person name="Gryganskyi A."/>
            <person name="Culley D."/>
            <person name="Magnuson J.K."/>
            <person name="James T.Y."/>
            <person name="O'Malley M.A."/>
            <person name="Stajich J.E."/>
            <person name="Spatafora J.W."/>
            <person name="Visel A."/>
            <person name="Grigoriev I.V."/>
        </authorList>
    </citation>
    <scope>NUCLEOTIDE SEQUENCE [LARGE SCALE GENOMIC DNA]</scope>
    <source>
        <strain evidence="10 11">JEL800</strain>
    </source>
</reference>
<dbReference type="GO" id="GO:0005524">
    <property type="term" value="F:ATP binding"/>
    <property type="evidence" value="ECO:0007669"/>
    <property type="project" value="UniProtKB-KW"/>
</dbReference>
<evidence type="ECO:0000256" key="2">
    <source>
        <dbReference type="ARBA" id="ARBA00022448"/>
    </source>
</evidence>
<dbReference type="InterPro" id="IPR043926">
    <property type="entry name" value="ABCG_dom"/>
</dbReference>
<evidence type="ECO:0000259" key="9">
    <source>
        <dbReference type="PROSITE" id="PS50893"/>
    </source>
</evidence>
<dbReference type="PANTHER" id="PTHR48041">
    <property type="entry name" value="ABC TRANSPORTER G FAMILY MEMBER 28"/>
    <property type="match status" value="1"/>
</dbReference>
<dbReference type="InterPro" id="IPR003439">
    <property type="entry name" value="ABC_transporter-like_ATP-bd"/>
</dbReference>
<dbReference type="Pfam" id="PF00005">
    <property type="entry name" value="ABC_tran"/>
    <property type="match status" value="2"/>
</dbReference>
<name>A0A1Y2CZX9_9FUNG</name>
<feature type="transmembrane region" description="Helical" evidence="8">
    <location>
        <begin position="515"/>
        <end position="537"/>
    </location>
</feature>
<dbReference type="GO" id="GO:0016020">
    <property type="term" value="C:membrane"/>
    <property type="evidence" value="ECO:0007669"/>
    <property type="project" value="UniProtKB-SubCell"/>
</dbReference>
<dbReference type="InterPro" id="IPR017871">
    <property type="entry name" value="ABC_transporter-like_CS"/>
</dbReference>
<dbReference type="Pfam" id="PF01061">
    <property type="entry name" value="ABC2_membrane"/>
    <property type="match status" value="2"/>
</dbReference>
<keyword evidence="5" id="KW-0067">ATP-binding</keyword>
<keyword evidence="11" id="KW-1185">Reference proteome</keyword>
<feature type="domain" description="ABC transporter" evidence="9">
    <location>
        <begin position="21"/>
        <end position="275"/>
    </location>
</feature>
<evidence type="ECO:0000256" key="8">
    <source>
        <dbReference type="SAM" id="Phobius"/>
    </source>
</evidence>
<evidence type="ECO:0000256" key="1">
    <source>
        <dbReference type="ARBA" id="ARBA00004141"/>
    </source>
</evidence>
<feature type="transmembrane region" description="Helical" evidence="8">
    <location>
        <begin position="1066"/>
        <end position="1089"/>
    </location>
</feature>
<comment type="caution">
    <text evidence="10">The sequence shown here is derived from an EMBL/GenBank/DDBJ whole genome shotgun (WGS) entry which is preliminary data.</text>
</comment>
<dbReference type="Proteomes" id="UP000193642">
    <property type="component" value="Unassembled WGS sequence"/>
</dbReference>
<evidence type="ECO:0000256" key="4">
    <source>
        <dbReference type="ARBA" id="ARBA00022741"/>
    </source>
</evidence>
<dbReference type="OrthoDB" id="66620at2759"/>
<keyword evidence="7 8" id="KW-0472">Membrane</keyword>
<feature type="transmembrane region" description="Helical" evidence="8">
    <location>
        <begin position="408"/>
        <end position="426"/>
    </location>
</feature>
<feature type="transmembrane region" description="Helical" evidence="8">
    <location>
        <begin position="605"/>
        <end position="628"/>
    </location>
</feature>
<dbReference type="InterPro" id="IPR027417">
    <property type="entry name" value="P-loop_NTPase"/>
</dbReference>
<organism evidence="10 11">
    <name type="scientific">Rhizoclosmatium globosum</name>
    <dbReference type="NCBI Taxonomy" id="329046"/>
    <lineage>
        <taxon>Eukaryota</taxon>
        <taxon>Fungi</taxon>
        <taxon>Fungi incertae sedis</taxon>
        <taxon>Chytridiomycota</taxon>
        <taxon>Chytridiomycota incertae sedis</taxon>
        <taxon>Chytridiomycetes</taxon>
        <taxon>Chytridiales</taxon>
        <taxon>Chytriomycetaceae</taxon>
        <taxon>Rhizoclosmatium</taxon>
    </lineage>
</organism>
<feature type="transmembrane region" description="Helical" evidence="8">
    <location>
        <begin position="1025"/>
        <end position="1046"/>
    </location>
</feature>
<comment type="subcellular location">
    <subcellularLocation>
        <location evidence="1">Membrane</location>
        <topology evidence="1">Multi-pass membrane protein</topology>
    </subcellularLocation>
</comment>
<dbReference type="SMART" id="SM00382">
    <property type="entry name" value="AAA"/>
    <property type="match status" value="2"/>
</dbReference>
<keyword evidence="6 8" id="KW-1133">Transmembrane helix</keyword>
<sequence>MDNDHIVPEGSHSNMRGFGAIHAIDITAKNLGVSVTTKAKKAEKGILHVLEGISLHVPAGKLMAIMGGSGSGKTTLLNALAGRPVGTVSGEITFNGENPKKYFQSGMVAYVQQEDDLLPYITVRETLRYAARLRLPRHMPLAKKYELVEGVILELGLKECADTLVGDAWKKGISGGERRRVSVGVQLLMNPSVIFLDEPTTGLDAFNARSLVETLVSLAHKTNRTIVLSIHQPRSDIFAYFDEIALLARGGRLAFCGSPRGSVRFLESVGFPLMGDMNGADFIVDTVAIDDRTEETELQSKQNVDKIVRAWQTHVEEHGTEFKVSLTSLNKEADAQEFAIVEFNGRVQGAGFNEQVLVLTKRMLANMWEDRLTLWGSVLEVILMGLILGLLFWRPNQNPDGMYSRKSALYSACAMQNYLGVMFMIYKLSLDMKVFDRERMDKMYSVSAYMVSWISVNFTIYGALAVLFSVLVYFMVDLRTDDLAFHFGIFTVNSILQQWITMAFSFFCISFARDFATASLIANSFFTFLSMSSGFFIPENAIPVYIRWFEYISYITYGLRLYITNEFQDHTYDCPGIPAQATAARAACDGNTIIRSTGFEASKTIPIIGLFSLLIGKLLIAALVLQLFPAQGKKQGTSVTEKKSKKVNIDPSEEAIQIDQRSSKPPAIFLELKEVALEFQVRKGISSKTTPPETKRILQSISASFPPGQLTAILGSSGAGKSTLLHLLHARTSDLPSHITARQSGTMLHNGIEFSKEAIDACTASVRQDDSHLLPALTARETLVYAALLRLPSAWPKERKIARAEEVLLELGLKECANTVVGGEGVKGLSGGEKRRLSVGLAMLMDPAILLLDEPTSGLDASSARNMMITLKAIAAEGRTVICTIHQPRSDIFPLLDRILLLARGGRVVYQGAGSALVPHFSSLNYQLPALTNPADFALDLASVDLRNEVAENETRARVDGLIDVWSKSGTTDQVGSTSTSVQLLSGQETAEKVLSLSSSKQLSLFSALPLLVSRSWTNLRRQPGLVAARIMNQFALGVIFALYFAKISDNQSSVISRIGLLQQSGSIVFIGMLNCIAVFPQELLLFRFEHQDGTTSVESFFLTYAINELPFELLGATIYGLFSTYIMGLDMNPGWMILIALANINAGESIGIGFCTLFSKPGFSVQIMSAVISIFNQMQGYLSPNMPSFLNYLNYLSMLRYGARLLAAKEFSATRIYTCAVGEPCLYPNGESVMQLFGFPISAYDDMLNLIGLIIALILYRVIAFAVMK</sequence>
<dbReference type="AlphaFoldDB" id="A0A1Y2CZX9"/>
<accession>A0A1Y2CZX9</accession>
<evidence type="ECO:0000256" key="7">
    <source>
        <dbReference type="ARBA" id="ARBA00023136"/>
    </source>
</evidence>
<proteinExistence type="predicted"/>
<dbReference type="InterPro" id="IPR003593">
    <property type="entry name" value="AAA+_ATPase"/>
</dbReference>
<dbReference type="EMBL" id="MCGO01000003">
    <property type="protein sequence ID" value="ORY52436.1"/>
    <property type="molecule type" value="Genomic_DNA"/>
</dbReference>
<dbReference type="InterPro" id="IPR050352">
    <property type="entry name" value="ABCG_transporters"/>
</dbReference>